<dbReference type="EMBL" id="VTOU01000001">
    <property type="protein sequence ID" value="TZG29058.1"/>
    <property type="molecule type" value="Genomic_DNA"/>
</dbReference>
<evidence type="ECO:0000256" key="1">
    <source>
        <dbReference type="SAM" id="SignalP"/>
    </source>
</evidence>
<comment type="caution">
    <text evidence="2">The sequence shown here is derived from an EMBL/GenBank/DDBJ whole genome shotgun (WGS) entry which is preliminary data.</text>
</comment>
<evidence type="ECO:0000313" key="3">
    <source>
        <dbReference type="Proteomes" id="UP000322077"/>
    </source>
</evidence>
<evidence type="ECO:0000313" key="2">
    <source>
        <dbReference type="EMBL" id="TZG29058.1"/>
    </source>
</evidence>
<name>A0A5D9CAT8_9SPHN</name>
<keyword evidence="1" id="KW-0732">Signal</keyword>
<feature type="signal peptide" evidence="1">
    <location>
        <begin position="1"/>
        <end position="26"/>
    </location>
</feature>
<accession>A0A5D9CAT8</accession>
<dbReference type="AlphaFoldDB" id="A0A5D9CAT8"/>
<gene>
    <name evidence="2" type="ORF">FYJ91_02670</name>
</gene>
<protein>
    <submittedName>
        <fullName evidence="2">Uncharacterized protein</fullName>
    </submittedName>
</protein>
<reference evidence="2 3" key="1">
    <citation type="submission" date="2019-08" db="EMBL/GenBank/DDBJ databases">
        <authorList>
            <person name="Wang G."/>
            <person name="Xu Z."/>
        </authorList>
    </citation>
    <scope>NUCLEOTIDE SEQUENCE [LARGE SCALE GENOMIC DNA]</scope>
    <source>
        <strain evidence="2 3">ZX</strain>
    </source>
</reference>
<sequence length="175" mass="17997">MIDYRLAGPALGLALLSACTTPAPVAKPVPTVAPPSVPVVVTPPRDWRDAALTPGTWRYVPGTAHSYAAYGVAGAQPALVIACDKTARTIAIMRQGTATSLTVTTSYGAATLPAGGLSHEGQAMTGARLSARDNLLDRIGYSRGRFAVSGSGLSPVIVPAWAEPSRALEDCRQAS</sequence>
<organism evidence="2 3">
    <name type="scientific">Sphingomonas montanisoli</name>
    <dbReference type="NCBI Taxonomy" id="2606412"/>
    <lineage>
        <taxon>Bacteria</taxon>
        <taxon>Pseudomonadati</taxon>
        <taxon>Pseudomonadota</taxon>
        <taxon>Alphaproteobacteria</taxon>
        <taxon>Sphingomonadales</taxon>
        <taxon>Sphingomonadaceae</taxon>
        <taxon>Sphingomonas</taxon>
    </lineage>
</organism>
<dbReference type="Proteomes" id="UP000322077">
    <property type="component" value="Unassembled WGS sequence"/>
</dbReference>
<dbReference type="RefSeq" id="WP_149520722.1">
    <property type="nucleotide sequence ID" value="NZ_VTOU01000001.1"/>
</dbReference>
<proteinExistence type="predicted"/>
<dbReference type="PROSITE" id="PS51257">
    <property type="entry name" value="PROKAR_LIPOPROTEIN"/>
    <property type="match status" value="1"/>
</dbReference>
<keyword evidence="3" id="KW-1185">Reference proteome</keyword>
<feature type="chain" id="PRO_5022694813" evidence="1">
    <location>
        <begin position="27"/>
        <end position="175"/>
    </location>
</feature>